<dbReference type="CDD" id="cd00075">
    <property type="entry name" value="HATPase"/>
    <property type="match status" value="1"/>
</dbReference>
<feature type="transmembrane region" description="Helical" evidence="8">
    <location>
        <begin position="97"/>
        <end position="115"/>
    </location>
</feature>
<keyword evidence="5" id="KW-0418">Kinase</keyword>
<dbReference type="PANTHER" id="PTHR43711">
    <property type="entry name" value="TWO-COMPONENT HISTIDINE KINASE"/>
    <property type="match status" value="1"/>
</dbReference>
<evidence type="ECO:0000313" key="11">
    <source>
        <dbReference type="Proteomes" id="UP001524383"/>
    </source>
</evidence>
<evidence type="ECO:0000256" key="6">
    <source>
        <dbReference type="ARBA" id="ARBA00023012"/>
    </source>
</evidence>
<evidence type="ECO:0000256" key="5">
    <source>
        <dbReference type="ARBA" id="ARBA00022777"/>
    </source>
</evidence>
<dbReference type="InterPro" id="IPR005467">
    <property type="entry name" value="His_kinase_dom"/>
</dbReference>
<dbReference type="Pfam" id="PF02518">
    <property type="entry name" value="HATPase_c"/>
    <property type="match status" value="1"/>
</dbReference>
<dbReference type="InterPro" id="IPR036890">
    <property type="entry name" value="HATPase_C_sf"/>
</dbReference>
<keyword evidence="4" id="KW-0808">Transferase</keyword>
<dbReference type="InterPro" id="IPR003594">
    <property type="entry name" value="HATPase_dom"/>
</dbReference>
<feature type="transmembrane region" description="Helical" evidence="8">
    <location>
        <begin position="22"/>
        <end position="43"/>
    </location>
</feature>
<comment type="caution">
    <text evidence="10">The sequence shown here is derived from an EMBL/GenBank/DDBJ whole genome shotgun (WGS) entry which is preliminary data.</text>
</comment>
<dbReference type="PROSITE" id="PS50109">
    <property type="entry name" value="HIS_KIN"/>
    <property type="match status" value="1"/>
</dbReference>
<gene>
    <name evidence="10" type="ORF">FTO68_06950</name>
</gene>
<feature type="transmembrane region" description="Helical" evidence="8">
    <location>
        <begin position="49"/>
        <end position="66"/>
    </location>
</feature>
<dbReference type="InterPro" id="IPR036097">
    <property type="entry name" value="HisK_dim/P_sf"/>
</dbReference>
<evidence type="ECO:0000256" key="3">
    <source>
        <dbReference type="ARBA" id="ARBA00022553"/>
    </source>
</evidence>
<dbReference type="InterPro" id="IPR050736">
    <property type="entry name" value="Sensor_HK_Regulatory"/>
</dbReference>
<dbReference type="AlphaFoldDB" id="A0ABD4TLL4"/>
<evidence type="ECO:0000256" key="4">
    <source>
        <dbReference type="ARBA" id="ARBA00022679"/>
    </source>
</evidence>
<dbReference type="RefSeq" id="WP_255332672.1">
    <property type="nucleotide sequence ID" value="NZ_VOTZ01000013.1"/>
</dbReference>
<dbReference type="InterPro" id="IPR003661">
    <property type="entry name" value="HisK_dim/P_dom"/>
</dbReference>
<evidence type="ECO:0000256" key="1">
    <source>
        <dbReference type="ARBA" id="ARBA00000085"/>
    </source>
</evidence>
<dbReference type="Gene3D" id="3.30.565.10">
    <property type="entry name" value="Histidine kinase-like ATPase, C-terminal domain"/>
    <property type="match status" value="1"/>
</dbReference>
<keyword evidence="8" id="KW-0812">Transmembrane</keyword>
<feature type="coiled-coil region" evidence="7">
    <location>
        <begin position="111"/>
        <end position="166"/>
    </location>
</feature>
<evidence type="ECO:0000256" key="2">
    <source>
        <dbReference type="ARBA" id="ARBA00012438"/>
    </source>
</evidence>
<dbReference type="Pfam" id="PF00512">
    <property type="entry name" value="HisKA"/>
    <property type="match status" value="1"/>
</dbReference>
<dbReference type="Gene3D" id="1.10.287.130">
    <property type="match status" value="1"/>
</dbReference>
<dbReference type="CDD" id="cd00082">
    <property type="entry name" value="HisKA"/>
    <property type="match status" value="1"/>
</dbReference>
<keyword evidence="8" id="KW-0472">Membrane</keyword>
<dbReference type="SMART" id="SM00387">
    <property type="entry name" value="HATPase_c"/>
    <property type="match status" value="1"/>
</dbReference>
<sequence>MTGERASNPEIPVRIKRDAHEYLPLLLVAVTTALSFIIGFLALASGVYFIFQNLFYIPIVIACIYYTRKGLLFSVIISGSYLGMLLLYAGTGYLTEGLIRVLLFAAIAFIVTLLAEKSQGIEEKLERMNEELVDSNNILLDMNERLARTEEEIRSQFEELVSTQQALKDEVERKSDFVMIASHELRTPLQPALGYLSLLTSDPHGFGLSGEVVDLLTHCQKNIDQERKIIDRVLELSLVDSGKISPVYDAILLHSFLKDIIDACGSGLDAEIKNDIPRELIVQGDPSLLYQVFMVILSNAIRFNEPPREISIFYEACDGTHFISFRDNGIGIPLQAQEKIFEPFHIADHDRLSRQYNRLGLGLPIAQRYVQLHGGRITVESTPGEGSTFTVWLPEKQAVTE</sequence>
<evidence type="ECO:0000313" key="10">
    <source>
        <dbReference type="EMBL" id="MCQ1538720.1"/>
    </source>
</evidence>
<dbReference type="EMBL" id="VOTZ01000013">
    <property type="protein sequence ID" value="MCQ1538720.1"/>
    <property type="molecule type" value="Genomic_DNA"/>
</dbReference>
<dbReference type="GO" id="GO:0000160">
    <property type="term" value="P:phosphorelay signal transduction system"/>
    <property type="evidence" value="ECO:0007669"/>
    <property type="project" value="UniProtKB-KW"/>
</dbReference>
<evidence type="ECO:0000259" key="9">
    <source>
        <dbReference type="PROSITE" id="PS50109"/>
    </source>
</evidence>
<dbReference type="EC" id="2.7.13.3" evidence="2"/>
<dbReference type="GO" id="GO:0004673">
    <property type="term" value="F:protein histidine kinase activity"/>
    <property type="evidence" value="ECO:0007669"/>
    <property type="project" value="UniProtKB-EC"/>
</dbReference>
<dbReference type="PANTHER" id="PTHR43711:SF1">
    <property type="entry name" value="HISTIDINE KINASE 1"/>
    <property type="match status" value="1"/>
</dbReference>
<keyword evidence="8" id="KW-1133">Transmembrane helix</keyword>
<evidence type="ECO:0000256" key="8">
    <source>
        <dbReference type="SAM" id="Phobius"/>
    </source>
</evidence>
<accession>A0ABD4TLL4</accession>
<dbReference type="SUPFAM" id="SSF55874">
    <property type="entry name" value="ATPase domain of HSP90 chaperone/DNA topoisomerase II/histidine kinase"/>
    <property type="match status" value="1"/>
</dbReference>
<feature type="transmembrane region" description="Helical" evidence="8">
    <location>
        <begin position="71"/>
        <end position="91"/>
    </location>
</feature>
<protein>
    <recommendedName>
        <fullName evidence="2">histidine kinase</fullName>
        <ecNumber evidence="2">2.7.13.3</ecNumber>
    </recommendedName>
</protein>
<keyword evidence="11" id="KW-1185">Reference proteome</keyword>
<organism evidence="10 11">
    <name type="scientific">Methanocalculus taiwanensis</name>
    <dbReference type="NCBI Taxonomy" id="106207"/>
    <lineage>
        <taxon>Archaea</taxon>
        <taxon>Methanobacteriati</taxon>
        <taxon>Methanobacteriota</taxon>
        <taxon>Stenosarchaea group</taxon>
        <taxon>Methanomicrobia</taxon>
        <taxon>Methanomicrobiales</taxon>
        <taxon>Methanocalculaceae</taxon>
        <taxon>Methanocalculus</taxon>
    </lineage>
</organism>
<feature type="domain" description="Histidine kinase" evidence="9">
    <location>
        <begin position="180"/>
        <end position="397"/>
    </location>
</feature>
<dbReference type="SMART" id="SM00388">
    <property type="entry name" value="HisKA"/>
    <property type="match status" value="1"/>
</dbReference>
<proteinExistence type="predicted"/>
<evidence type="ECO:0000256" key="7">
    <source>
        <dbReference type="SAM" id="Coils"/>
    </source>
</evidence>
<dbReference type="SUPFAM" id="SSF47384">
    <property type="entry name" value="Homodimeric domain of signal transducing histidine kinase"/>
    <property type="match status" value="1"/>
</dbReference>
<dbReference type="PRINTS" id="PR00344">
    <property type="entry name" value="BCTRLSENSOR"/>
</dbReference>
<comment type="catalytic activity">
    <reaction evidence="1">
        <text>ATP + protein L-histidine = ADP + protein N-phospho-L-histidine.</text>
        <dbReference type="EC" id="2.7.13.3"/>
    </reaction>
</comment>
<dbReference type="Proteomes" id="UP001524383">
    <property type="component" value="Unassembled WGS sequence"/>
</dbReference>
<dbReference type="InterPro" id="IPR004358">
    <property type="entry name" value="Sig_transdc_His_kin-like_C"/>
</dbReference>
<keyword evidence="7" id="KW-0175">Coiled coil</keyword>
<name>A0ABD4TLL4_9EURY</name>
<keyword evidence="6" id="KW-0902">Two-component regulatory system</keyword>
<reference evidence="10 11" key="1">
    <citation type="submission" date="2019-08" db="EMBL/GenBank/DDBJ databases">
        <authorList>
            <person name="Chen S.-C."/>
            <person name="Lai M.-C."/>
            <person name="You Y.-T."/>
        </authorList>
    </citation>
    <scope>NUCLEOTIDE SEQUENCE [LARGE SCALE GENOMIC DNA]</scope>
    <source>
        <strain evidence="10 11">P2F9704a</strain>
    </source>
</reference>
<keyword evidence="3" id="KW-0597">Phosphoprotein</keyword>